<dbReference type="OrthoDB" id="552259at2759"/>
<dbReference type="PANTHER" id="PTHR31431:SF1">
    <property type="entry name" value="NUCLEOPORIN NUP188"/>
    <property type="match status" value="1"/>
</dbReference>
<dbReference type="PANTHER" id="PTHR31431">
    <property type="entry name" value="NUCLEOPORIN NUP188 HOMOLOG"/>
    <property type="match status" value="1"/>
</dbReference>
<dbReference type="GO" id="GO:0017056">
    <property type="term" value="F:structural constituent of nuclear pore"/>
    <property type="evidence" value="ECO:0007669"/>
    <property type="project" value="InterPro"/>
</dbReference>
<dbReference type="GO" id="GO:0044611">
    <property type="term" value="C:nuclear pore inner ring"/>
    <property type="evidence" value="ECO:0007669"/>
    <property type="project" value="TreeGrafter"/>
</dbReference>
<feature type="non-terminal residue" evidence="1">
    <location>
        <position position="1"/>
    </location>
</feature>
<keyword evidence="2" id="KW-1185">Reference proteome</keyword>
<protein>
    <submittedName>
        <fullName evidence="1">Uncharacterized protein</fullName>
    </submittedName>
</protein>
<name>A0A843VRE0_COLES</name>
<dbReference type="Proteomes" id="UP000652761">
    <property type="component" value="Unassembled WGS sequence"/>
</dbReference>
<dbReference type="AlphaFoldDB" id="A0A843VRE0"/>
<gene>
    <name evidence="1" type="ORF">Taro_026463</name>
</gene>
<dbReference type="EMBL" id="NMUH01001600">
    <property type="protein sequence ID" value="MQL93819.1"/>
    <property type="molecule type" value="Genomic_DNA"/>
</dbReference>
<dbReference type="GO" id="GO:0006405">
    <property type="term" value="P:RNA export from nucleus"/>
    <property type="evidence" value="ECO:0007669"/>
    <property type="project" value="TreeGrafter"/>
</dbReference>
<sequence length="285" mass="32248">EIDLMALWVEEMVIESNLVLDILFLAYYENFCICNGQQWQNLCELLKGIVSGSFNIGKLAASSEAKNSFYHAKVQLLLILIETLDLENLLRMVHDDIPFRDDSIFLLKDIQAMDGLVSSLIPFEAVEVGPLILAWAVFVYLLLSLPDRHDYHVLMEIDHMGYVQNTIVCAPFGYLIDVLHSAFLVDSDGPASGYLSVLKTFISAFITSFEVGHQSETLKMITDILCKIYRGEESLCMQFWDRNCFIDQPIRSLLYSIANDFPINIAELVRLLSALCEGSWPAECV</sequence>
<comment type="caution">
    <text evidence="1">The sequence shown here is derived from an EMBL/GenBank/DDBJ whole genome shotgun (WGS) entry which is preliminary data.</text>
</comment>
<dbReference type="GO" id="GO:0006606">
    <property type="term" value="P:protein import into nucleus"/>
    <property type="evidence" value="ECO:0007669"/>
    <property type="project" value="TreeGrafter"/>
</dbReference>
<organism evidence="1 2">
    <name type="scientific">Colocasia esculenta</name>
    <name type="common">Wild taro</name>
    <name type="synonym">Arum esculentum</name>
    <dbReference type="NCBI Taxonomy" id="4460"/>
    <lineage>
        <taxon>Eukaryota</taxon>
        <taxon>Viridiplantae</taxon>
        <taxon>Streptophyta</taxon>
        <taxon>Embryophyta</taxon>
        <taxon>Tracheophyta</taxon>
        <taxon>Spermatophyta</taxon>
        <taxon>Magnoliopsida</taxon>
        <taxon>Liliopsida</taxon>
        <taxon>Araceae</taxon>
        <taxon>Aroideae</taxon>
        <taxon>Colocasieae</taxon>
        <taxon>Colocasia</taxon>
    </lineage>
</organism>
<evidence type="ECO:0000313" key="1">
    <source>
        <dbReference type="EMBL" id="MQL93819.1"/>
    </source>
</evidence>
<reference evidence="1" key="1">
    <citation type="submission" date="2017-07" db="EMBL/GenBank/DDBJ databases">
        <title>Taro Niue Genome Assembly and Annotation.</title>
        <authorList>
            <person name="Atibalentja N."/>
            <person name="Keating K."/>
            <person name="Fields C.J."/>
        </authorList>
    </citation>
    <scope>NUCLEOTIDE SEQUENCE</scope>
    <source>
        <strain evidence="1">Niue_2</strain>
        <tissue evidence="1">Leaf</tissue>
    </source>
</reference>
<evidence type="ECO:0000313" key="2">
    <source>
        <dbReference type="Proteomes" id="UP000652761"/>
    </source>
</evidence>
<dbReference type="InterPro" id="IPR044840">
    <property type="entry name" value="Nup188"/>
</dbReference>
<accession>A0A843VRE0</accession>
<proteinExistence type="predicted"/>